<keyword evidence="3" id="KW-0812">Transmembrane</keyword>
<keyword evidence="2" id="KW-1003">Cell membrane</keyword>
<keyword evidence="7" id="KW-0675">Receptor</keyword>
<keyword evidence="10" id="KW-1185">Reference proteome</keyword>
<evidence type="ECO:0000256" key="2">
    <source>
        <dbReference type="ARBA" id="ARBA00022475"/>
    </source>
</evidence>
<dbReference type="GO" id="GO:0004930">
    <property type="term" value="F:G protein-coupled receptor activity"/>
    <property type="evidence" value="ECO:0007669"/>
    <property type="project" value="UniProtKB-KW"/>
</dbReference>
<dbReference type="AlphaFoldDB" id="A0A8J1XH88"/>
<keyword evidence="6" id="KW-0472">Membrane</keyword>
<keyword evidence="4" id="KW-1133">Transmembrane helix</keyword>
<accession>A0A8J1XH88</accession>
<proteinExistence type="predicted"/>
<keyword evidence="5" id="KW-0297">G-protein coupled receptor</keyword>
<dbReference type="OrthoDB" id="6123079at2759"/>
<comment type="caution">
    <text evidence="9">The sequence shown here is derived from an EMBL/GenBank/DDBJ whole genome shotgun (WGS) entry which is preliminary data.</text>
</comment>
<keyword evidence="8" id="KW-0807">Transducer</keyword>
<dbReference type="GO" id="GO:0005886">
    <property type="term" value="C:plasma membrane"/>
    <property type="evidence" value="ECO:0007669"/>
    <property type="project" value="UniProtKB-SubCell"/>
</dbReference>
<dbReference type="CDD" id="cd00637">
    <property type="entry name" value="7tm_classA_rhodopsin-like"/>
    <property type="match status" value="1"/>
</dbReference>
<organism evidence="9 10">
    <name type="scientific">Owenia fusiformis</name>
    <name type="common">Polychaete worm</name>
    <dbReference type="NCBI Taxonomy" id="6347"/>
    <lineage>
        <taxon>Eukaryota</taxon>
        <taxon>Metazoa</taxon>
        <taxon>Spiralia</taxon>
        <taxon>Lophotrochozoa</taxon>
        <taxon>Annelida</taxon>
        <taxon>Polychaeta</taxon>
        <taxon>Sedentaria</taxon>
        <taxon>Canalipalpata</taxon>
        <taxon>Sabellida</taxon>
        <taxon>Oweniida</taxon>
        <taxon>Oweniidae</taxon>
        <taxon>Owenia</taxon>
    </lineage>
</organism>
<dbReference type="PROSITE" id="PS50262">
    <property type="entry name" value="G_PROTEIN_RECEP_F1_2"/>
    <property type="match status" value="1"/>
</dbReference>
<evidence type="ECO:0000256" key="1">
    <source>
        <dbReference type="ARBA" id="ARBA00004651"/>
    </source>
</evidence>
<dbReference type="EMBL" id="CAIIXF020000005">
    <property type="protein sequence ID" value="CAH1783489.1"/>
    <property type="molecule type" value="Genomic_DNA"/>
</dbReference>
<evidence type="ECO:0000256" key="6">
    <source>
        <dbReference type="ARBA" id="ARBA00023136"/>
    </source>
</evidence>
<dbReference type="InterPro" id="IPR000276">
    <property type="entry name" value="GPCR_Rhodpsn"/>
</dbReference>
<evidence type="ECO:0000256" key="5">
    <source>
        <dbReference type="ARBA" id="ARBA00023040"/>
    </source>
</evidence>
<sequence length="232" mass="26855">MMLLLVGIEKYIMIMYPLRFNTIVTTRRMLGVIVTCWVYSSIIALVPIFGLNTYDIYIFPNLNETQIEAATWATQQCNPDYALPSSYMGIYFLGNFYPIIICLICLYIHIIIKAHKQAQKINSFEQASQGNKGISLRKYFKSLRTVIAILGYLMITWVPLGFFQLNEYDWLQIEYIPFGRSARGSLVLRALLTGMGNLNCVYNPIVCILLNRDMRHMARKMLCPKCFRQQVD</sequence>
<evidence type="ECO:0000256" key="8">
    <source>
        <dbReference type="ARBA" id="ARBA00023224"/>
    </source>
</evidence>
<evidence type="ECO:0000313" key="9">
    <source>
        <dbReference type="EMBL" id="CAH1783489.1"/>
    </source>
</evidence>
<dbReference type="Gene3D" id="1.20.1070.10">
    <property type="entry name" value="Rhodopsin 7-helix transmembrane proteins"/>
    <property type="match status" value="1"/>
</dbReference>
<comment type="subcellular location">
    <subcellularLocation>
        <location evidence="1">Cell membrane</location>
        <topology evidence="1">Multi-pass membrane protein</topology>
    </subcellularLocation>
</comment>
<name>A0A8J1XH88_OWEFU</name>
<dbReference type="Proteomes" id="UP000749559">
    <property type="component" value="Unassembled WGS sequence"/>
</dbReference>
<dbReference type="InterPro" id="IPR050569">
    <property type="entry name" value="TAAR"/>
</dbReference>
<gene>
    <name evidence="9" type="ORF">OFUS_LOCUS9829</name>
</gene>
<dbReference type="PANTHER" id="PTHR24249">
    <property type="entry name" value="HISTAMINE RECEPTOR-RELATED G-PROTEIN COUPLED RECEPTOR"/>
    <property type="match status" value="1"/>
</dbReference>
<evidence type="ECO:0000256" key="7">
    <source>
        <dbReference type="ARBA" id="ARBA00023170"/>
    </source>
</evidence>
<evidence type="ECO:0000313" key="10">
    <source>
        <dbReference type="Proteomes" id="UP000749559"/>
    </source>
</evidence>
<reference evidence="9" key="1">
    <citation type="submission" date="2022-03" db="EMBL/GenBank/DDBJ databases">
        <authorList>
            <person name="Martin C."/>
        </authorList>
    </citation>
    <scope>NUCLEOTIDE SEQUENCE</scope>
</reference>
<protein>
    <submittedName>
        <fullName evidence="9">Uncharacterized protein</fullName>
    </submittedName>
</protein>
<dbReference type="InterPro" id="IPR017452">
    <property type="entry name" value="GPCR_Rhodpsn_7TM"/>
</dbReference>
<evidence type="ECO:0000256" key="4">
    <source>
        <dbReference type="ARBA" id="ARBA00022989"/>
    </source>
</evidence>
<dbReference type="PRINTS" id="PR00237">
    <property type="entry name" value="GPCRRHODOPSN"/>
</dbReference>
<dbReference type="Pfam" id="PF00001">
    <property type="entry name" value="7tm_1"/>
    <property type="match status" value="1"/>
</dbReference>
<dbReference type="PANTHER" id="PTHR24249:SF372">
    <property type="entry name" value="G-PROTEIN COUPLED RECEPTORS FAMILY 1 PROFILE DOMAIN-CONTAINING PROTEIN"/>
    <property type="match status" value="1"/>
</dbReference>
<evidence type="ECO:0000256" key="3">
    <source>
        <dbReference type="ARBA" id="ARBA00022692"/>
    </source>
</evidence>
<dbReference type="SUPFAM" id="SSF81321">
    <property type="entry name" value="Family A G protein-coupled receptor-like"/>
    <property type="match status" value="1"/>
</dbReference>